<proteinExistence type="inferred from homology"/>
<keyword evidence="3" id="KW-0732">Signal</keyword>
<gene>
    <name evidence="4" type="ORF">HMPREF1218_0012</name>
</gene>
<evidence type="ECO:0000256" key="3">
    <source>
        <dbReference type="ARBA" id="ARBA00022729"/>
    </source>
</evidence>
<dbReference type="RefSeq" id="WP_021583323.1">
    <property type="nucleotide sequence ID" value="NZ_AWET01000008.1"/>
</dbReference>
<evidence type="ECO:0000313" key="4">
    <source>
        <dbReference type="EMBL" id="ERK03686.1"/>
    </source>
</evidence>
<reference evidence="4 5" key="1">
    <citation type="submission" date="2013-08" db="EMBL/GenBank/DDBJ databases">
        <authorList>
            <person name="Durkin A.S."/>
            <person name="Haft D.R."/>
            <person name="McCorrison J."/>
            <person name="Torralba M."/>
            <person name="Gillis M."/>
            <person name="Haft D.H."/>
            <person name="Methe B."/>
            <person name="Sutton G."/>
            <person name="Nelson K.E."/>
        </authorList>
    </citation>
    <scope>NUCLEOTIDE SEQUENCE [LARGE SCALE GENOMIC DNA]</scope>
    <source>
        <strain evidence="4 5">F0068</strain>
    </source>
</reference>
<evidence type="ECO:0000256" key="1">
    <source>
        <dbReference type="ARBA" id="ARBA00004418"/>
    </source>
</evidence>
<dbReference type="EMBL" id="AWET01000008">
    <property type="protein sequence ID" value="ERK03686.1"/>
    <property type="molecule type" value="Genomic_DNA"/>
</dbReference>
<dbReference type="GO" id="GO:0042597">
    <property type="term" value="C:periplasmic space"/>
    <property type="evidence" value="ECO:0007669"/>
    <property type="project" value="UniProtKB-SubCell"/>
</dbReference>
<comment type="subcellular location">
    <subcellularLocation>
        <location evidence="1">Periplasm</location>
    </subcellularLocation>
</comment>
<dbReference type="PATRIC" id="fig|1081904.3.peg.434"/>
<name>U2LHD9_9BACT</name>
<dbReference type="AlphaFoldDB" id="U2LHD9"/>
<accession>U2LHD9</accession>
<comment type="caution">
    <text evidence="4">The sequence shown here is derived from an EMBL/GenBank/DDBJ whole genome shotgun (WGS) entry which is preliminary data.</text>
</comment>
<dbReference type="Gene3D" id="3.40.190.10">
    <property type="entry name" value="Periplasmic binding protein-like II"/>
    <property type="match status" value="2"/>
</dbReference>
<comment type="similarity">
    <text evidence="2">Belongs to the bacterial solute-binding protein SsuA/TauA family.</text>
</comment>
<sequence length="302" mass="34612">MKYLCTLFTALVLIASCGQSYDEKQRLSKAEKARLKTEDSLALKVAVLPTLDGMPIFLAKERRLFDTLNVDVRLRRWNAQMDCDTALIGSSIEGSVTDLVRAERIKKRGTLLTYVAATNAYWQLVSNRLARVKELKQLSDKMIAMTRFSATDYLADLAIDSAKPKYDVFRVQINDVHIRLRMLLNNEMDAMLLTEPQATTARLYRHPVLMDSRDKGLRFGVIAFRTAAMRDVHRRKQIQAFIKAYNMACDSLNEKGLQHYSDLVMKYCGADKKTIKALPKMRFEHAVKPRSQDILRAQKDKQ</sequence>
<organism evidence="4 5">
    <name type="scientific">Hoylesella pleuritidis F0068</name>
    <dbReference type="NCBI Taxonomy" id="1081904"/>
    <lineage>
        <taxon>Bacteria</taxon>
        <taxon>Pseudomonadati</taxon>
        <taxon>Bacteroidota</taxon>
        <taxon>Bacteroidia</taxon>
        <taxon>Bacteroidales</taxon>
        <taxon>Prevotellaceae</taxon>
        <taxon>Hoylesella</taxon>
    </lineage>
</organism>
<dbReference type="PANTHER" id="PTHR30024">
    <property type="entry name" value="ALIPHATIC SULFONATES-BINDING PROTEIN-RELATED"/>
    <property type="match status" value="1"/>
</dbReference>
<dbReference type="Proteomes" id="UP000016600">
    <property type="component" value="Unassembled WGS sequence"/>
</dbReference>
<keyword evidence="4" id="KW-0449">Lipoprotein</keyword>
<evidence type="ECO:0000313" key="5">
    <source>
        <dbReference type="Proteomes" id="UP000016600"/>
    </source>
</evidence>
<evidence type="ECO:0000256" key="2">
    <source>
        <dbReference type="ARBA" id="ARBA00010742"/>
    </source>
</evidence>
<dbReference type="PANTHER" id="PTHR30024:SF47">
    <property type="entry name" value="TAURINE-BINDING PERIPLASMIC PROTEIN"/>
    <property type="match status" value="1"/>
</dbReference>
<dbReference type="PROSITE" id="PS51257">
    <property type="entry name" value="PROKAR_LIPOPROTEIN"/>
    <property type="match status" value="1"/>
</dbReference>
<protein>
    <submittedName>
        <fullName evidence="4">Putative lipoprotein</fullName>
    </submittedName>
</protein>
<keyword evidence="5" id="KW-1185">Reference proteome</keyword>
<dbReference type="SUPFAM" id="SSF53850">
    <property type="entry name" value="Periplasmic binding protein-like II"/>
    <property type="match status" value="1"/>
</dbReference>
<dbReference type="GO" id="GO:0042918">
    <property type="term" value="P:alkanesulfonate transmembrane transport"/>
    <property type="evidence" value="ECO:0007669"/>
    <property type="project" value="TreeGrafter"/>
</dbReference>